<dbReference type="Proteomes" id="UP000663828">
    <property type="component" value="Unassembled WGS sequence"/>
</dbReference>
<evidence type="ECO:0000313" key="2">
    <source>
        <dbReference type="EMBL" id="CAF1626439.1"/>
    </source>
</evidence>
<evidence type="ECO:0000259" key="1">
    <source>
        <dbReference type="PROSITE" id="PS50181"/>
    </source>
</evidence>
<gene>
    <name evidence="2" type="ORF">XAT740_LOCUS50970</name>
</gene>
<evidence type="ECO:0000313" key="3">
    <source>
        <dbReference type="Proteomes" id="UP000663828"/>
    </source>
</evidence>
<dbReference type="AlphaFoldDB" id="A0A816CSQ9"/>
<keyword evidence="3" id="KW-1185">Reference proteome</keyword>
<reference evidence="2" key="1">
    <citation type="submission" date="2021-02" db="EMBL/GenBank/DDBJ databases">
        <authorList>
            <person name="Nowell W R."/>
        </authorList>
    </citation>
    <scope>NUCLEOTIDE SEQUENCE</scope>
</reference>
<dbReference type="EMBL" id="CAJNOR010007972">
    <property type="protein sequence ID" value="CAF1626439.1"/>
    <property type="molecule type" value="Genomic_DNA"/>
</dbReference>
<protein>
    <recommendedName>
        <fullName evidence="1">F-box domain-containing protein</fullName>
    </recommendedName>
</protein>
<proteinExistence type="predicted"/>
<accession>A0A816CSQ9</accession>
<dbReference type="PROSITE" id="PS50181">
    <property type="entry name" value="FBOX"/>
    <property type="match status" value="1"/>
</dbReference>
<dbReference type="SUPFAM" id="SSF81383">
    <property type="entry name" value="F-box domain"/>
    <property type="match status" value="1"/>
</dbReference>
<feature type="domain" description="F-box" evidence="1">
    <location>
        <begin position="2"/>
        <end position="49"/>
    </location>
</feature>
<dbReference type="InterPro" id="IPR001810">
    <property type="entry name" value="F-box_dom"/>
</dbReference>
<sequence>MTLTLESLPNEVWLIIFSYLPSRHTWRAFFGINRRLNRLLTSNLIHHTIDSKDMSYAEIVQLLENHDENLHVHQWQTEFISHAHAICLENDFDYEILINRWIARKANWKLPLLRTIYILPEALNKIGDLLCDQKFVQIVQTQLQYLYLVFDQADSTYEYILSLIVEKRISCPVMILEVMKGHLYQDWEREDLYDIKYPLCLTRTVRLTISLQHSSELTLLLVSKALPLLEYLSVTIEQPRVDLIIKRKQPTKSIKLCENDLCYANATGTKLRSFVLRQIQLEDLLTLFNTLIFPRLDTLILVDIFDKSLDNLLVFQQLVGPSNLPSLERNQFQFLLRFPAKCEYEWIQRYNNSNGWLFDNVGFHIDERIAERSCSSPLASIEDSLVIYSIPFDVLKHMRTVHNYELFCRHSTTSRRNFIRRNMEWLCKWTNKEVPLIESLQTVGNVKSLHCDFFAINSQVQINITPSDTNLCRNLHSLTFRLTDVIGIDSMQHSLLQLILDVSPHLSYLNVRWRDLSFCSGNYPMIEHVHLMLGWDGVRFDVIRFNAIIPKVRYLTFDGKQLVRRKDMVAFLCQLLMDKSYFCELLLLQINKNGNVQLRPREKENTKEEIVAKIDRLKDSTAAQIEFSYHNMLTIWFH</sequence>
<dbReference type="InterPro" id="IPR036047">
    <property type="entry name" value="F-box-like_dom_sf"/>
</dbReference>
<organism evidence="2 3">
    <name type="scientific">Adineta ricciae</name>
    <name type="common">Rotifer</name>
    <dbReference type="NCBI Taxonomy" id="249248"/>
    <lineage>
        <taxon>Eukaryota</taxon>
        <taxon>Metazoa</taxon>
        <taxon>Spiralia</taxon>
        <taxon>Gnathifera</taxon>
        <taxon>Rotifera</taxon>
        <taxon>Eurotatoria</taxon>
        <taxon>Bdelloidea</taxon>
        <taxon>Adinetida</taxon>
        <taxon>Adinetidae</taxon>
        <taxon>Adineta</taxon>
    </lineage>
</organism>
<comment type="caution">
    <text evidence="2">The sequence shown here is derived from an EMBL/GenBank/DDBJ whole genome shotgun (WGS) entry which is preliminary data.</text>
</comment>
<name>A0A816CSQ9_ADIRI</name>